<comment type="caution">
    <text evidence="4">The sequence shown here is derived from an EMBL/GenBank/DDBJ whole genome shotgun (WGS) entry which is preliminary data.</text>
</comment>
<name>A0A8J3YF17_9ACTN</name>
<dbReference type="Gene3D" id="3.40.50.10890">
    <property type="match status" value="1"/>
</dbReference>
<dbReference type="InterPro" id="IPR011108">
    <property type="entry name" value="RMMBL"/>
</dbReference>
<dbReference type="SMART" id="SM00849">
    <property type="entry name" value="Lactamase_B"/>
    <property type="match status" value="1"/>
</dbReference>
<dbReference type="InterPro" id="IPR001279">
    <property type="entry name" value="Metallo-B-lactamas"/>
</dbReference>
<dbReference type="InterPro" id="IPR050698">
    <property type="entry name" value="MBL"/>
</dbReference>
<protein>
    <submittedName>
        <fullName evidence="4">MBL fold metallo-hydrolase</fullName>
    </submittedName>
</protein>
<dbReference type="SUPFAM" id="SSF56281">
    <property type="entry name" value="Metallo-hydrolase/oxidoreductase"/>
    <property type="match status" value="1"/>
</dbReference>
<dbReference type="SMART" id="SM01027">
    <property type="entry name" value="Beta-Casp"/>
    <property type="match status" value="1"/>
</dbReference>
<dbReference type="InterPro" id="IPR022712">
    <property type="entry name" value="Beta_Casp"/>
</dbReference>
<keyword evidence="5" id="KW-1185">Reference proteome</keyword>
<dbReference type="PANTHER" id="PTHR11203">
    <property type="entry name" value="CLEAVAGE AND POLYADENYLATION SPECIFICITY FACTOR FAMILY MEMBER"/>
    <property type="match status" value="1"/>
</dbReference>
<dbReference type="Gene3D" id="3.60.15.10">
    <property type="entry name" value="Ribonuclease Z/Hydroxyacylglutathione hydrolase-like"/>
    <property type="match status" value="1"/>
</dbReference>
<dbReference type="Pfam" id="PF10996">
    <property type="entry name" value="Beta-Casp"/>
    <property type="match status" value="1"/>
</dbReference>
<dbReference type="AlphaFoldDB" id="A0A8J3YF17"/>
<dbReference type="CDD" id="cd16295">
    <property type="entry name" value="TTHA0252-CPSF-like_MBL-fold"/>
    <property type="match status" value="1"/>
</dbReference>
<gene>
    <name evidence="4" type="ORF">Sya03_60960</name>
</gene>
<evidence type="ECO:0000256" key="1">
    <source>
        <dbReference type="ARBA" id="ARBA00022801"/>
    </source>
</evidence>
<evidence type="ECO:0000259" key="2">
    <source>
        <dbReference type="SMART" id="SM00849"/>
    </source>
</evidence>
<dbReference type="GO" id="GO:0004521">
    <property type="term" value="F:RNA endonuclease activity"/>
    <property type="evidence" value="ECO:0007669"/>
    <property type="project" value="TreeGrafter"/>
</dbReference>
<sequence>MSATSRPVSLQFLGAAGTVTGSRFLVTAGPSRLLVDCGMFQGDRALRRRNWAPFPVPPDRIDAVLLTHAHLDHTGWLPRLVRQGFAGPVFCSPWTARVAPIVLRDAAHLQEEDARHAAGHGYSRHREPLPLFDTADADRAVALLRPVPFHRDRLVAPGLTVRLQPAGHILGSATVRVRAGDRSLGFSGDLGRDDHPLLAGPDPAPAVDAMVVESTYGDRAHPPRDPERLAAPIRRALARGGVVIIPAFAIDRTEVLLMALRDLMSGGALPVVPVFVDSPMALAAMQVYRQAVRDGAPEIRPGIRALPADPFDPGDLRLASTAHESARLNDPPAPCILLSASGMATGGRVVHHLAALAPDPRNLILLPGYQVAGTRGRSLRDGARALKMYGGYVPVRAEVVGVGDMSAHADADGLVAWLKGAPAAPRTCYVVHGEPAASAALAARIDRELGWCAVTPRDAERVLV</sequence>
<feature type="domain" description="Metallo-beta-lactamase" evidence="2">
    <location>
        <begin position="20"/>
        <end position="248"/>
    </location>
</feature>
<reference evidence="4" key="1">
    <citation type="submission" date="2021-01" db="EMBL/GenBank/DDBJ databases">
        <title>Whole genome shotgun sequence of Spirilliplanes yamanashiensis NBRC 15828.</title>
        <authorList>
            <person name="Komaki H."/>
            <person name="Tamura T."/>
        </authorList>
    </citation>
    <scope>NUCLEOTIDE SEQUENCE</scope>
    <source>
        <strain evidence="4">NBRC 15828</strain>
    </source>
</reference>
<keyword evidence="1" id="KW-0378">Hydrolase</keyword>
<evidence type="ECO:0000313" key="5">
    <source>
        <dbReference type="Proteomes" id="UP000652013"/>
    </source>
</evidence>
<dbReference type="InterPro" id="IPR036866">
    <property type="entry name" value="RibonucZ/Hydroxyglut_hydro"/>
</dbReference>
<dbReference type="Pfam" id="PF00753">
    <property type="entry name" value="Lactamase_B"/>
    <property type="match status" value="1"/>
</dbReference>
<evidence type="ECO:0000259" key="3">
    <source>
        <dbReference type="SMART" id="SM01027"/>
    </source>
</evidence>
<evidence type="ECO:0000313" key="4">
    <source>
        <dbReference type="EMBL" id="GIJ06744.1"/>
    </source>
</evidence>
<proteinExistence type="predicted"/>
<accession>A0A8J3YF17</accession>
<organism evidence="4 5">
    <name type="scientific">Spirilliplanes yamanashiensis</name>
    <dbReference type="NCBI Taxonomy" id="42233"/>
    <lineage>
        <taxon>Bacteria</taxon>
        <taxon>Bacillati</taxon>
        <taxon>Actinomycetota</taxon>
        <taxon>Actinomycetes</taxon>
        <taxon>Micromonosporales</taxon>
        <taxon>Micromonosporaceae</taxon>
        <taxon>Spirilliplanes</taxon>
    </lineage>
</organism>
<dbReference type="GO" id="GO:0016787">
    <property type="term" value="F:hydrolase activity"/>
    <property type="evidence" value="ECO:0007669"/>
    <property type="project" value="UniProtKB-KW"/>
</dbReference>
<dbReference type="PANTHER" id="PTHR11203:SF37">
    <property type="entry name" value="INTEGRATOR COMPLEX SUBUNIT 11"/>
    <property type="match status" value="1"/>
</dbReference>
<dbReference type="Pfam" id="PF07521">
    <property type="entry name" value="RMMBL"/>
    <property type="match status" value="1"/>
</dbReference>
<dbReference type="EMBL" id="BOOY01000046">
    <property type="protein sequence ID" value="GIJ06744.1"/>
    <property type="molecule type" value="Genomic_DNA"/>
</dbReference>
<dbReference type="Proteomes" id="UP000652013">
    <property type="component" value="Unassembled WGS sequence"/>
</dbReference>
<feature type="domain" description="Beta-Casp" evidence="3">
    <location>
        <begin position="253"/>
        <end position="379"/>
    </location>
</feature>
<dbReference type="RefSeq" id="WP_239107973.1">
    <property type="nucleotide sequence ID" value="NZ_BAAAGJ010000008.1"/>
</dbReference>